<keyword evidence="2" id="KW-0732">Signal</keyword>
<accession>A0A285V9L9</accession>
<dbReference type="RefSeq" id="WP_097195835.1">
    <property type="nucleotide sequence ID" value="NZ_OBQI01000004.1"/>
</dbReference>
<feature type="compositionally biased region" description="Low complexity" evidence="1">
    <location>
        <begin position="177"/>
        <end position="205"/>
    </location>
</feature>
<feature type="signal peptide" evidence="2">
    <location>
        <begin position="1"/>
        <end position="40"/>
    </location>
</feature>
<evidence type="ECO:0000313" key="3">
    <source>
        <dbReference type="EMBL" id="SOC50288.1"/>
    </source>
</evidence>
<gene>
    <name evidence="3" type="ORF">SAMN05660748_3034</name>
</gene>
<evidence type="ECO:0000256" key="1">
    <source>
        <dbReference type="SAM" id="MobiDB-lite"/>
    </source>
</evidence>
<dbReference type="AlphaFoldDB" id="A0A285V9L9"/>
<dbReference type="Proteomes" id="UP000219435">
    <property type="component" value="Unassembled WGS sequence"/>
</dbReference>
<protein>
    <recommendedName>
        <fullName evidence="5">Meckel syndrome type 1 protein</fullName>
    </recommendedName>
</protein>
<proteinExistence type="predicted"/>
<feature type="region of interest" description="Disordered" evidence="1">
    <location>
        <begin position="169"/>
        <end position="214"/>
    </location>
</feature>
<evidence type="ECO:0000313" key="4">
    <source>
        <dbReference type="Proteomes" id="UP000219435"/>
    </source>
</evidence>
<keyword evidence="4" id="KW-1185">Reference proteome</keyword>
<evidence type="ECO:0000256" key="2">
    <source>
        <dbReference type="SAM" id="SignalP"/>
    </source>
</evidence>
<dbReference type="EMBL" id="OBQI01000004">
    <property type="protein sequence ID" value="SOC50288.1"/>
    <property type="molecule type" value="Genomic_DNA"/>
</dbReference>
<organism evidence="3 4">
    <name type="scientific">Blastococcus aggregatus</name>
    <dbReference type="NCBI Taxonomy" id="38502"/>
    <lineage>
        <taxon>Bacteria</taxon>
        <taxon>Bacillati</taxon>
        <taxon>Actinomycetota</taxon>
        <taxon>Actinomycetes</taxon>
        <taxon>Geodermatophilales</taxon>
        <taxon>Geodermatophilaceae</taxon>
        <taxon>Blastococcus</taxon>
    </lineage>
</organism>
<feature type="chain" id="PRO_5012854800" description="Meckel syndrome type 1 protein" evidence="2">
    <location>
        <begin position="41"/>
        <end position="247"/>
    </location>
</feature>
<sequence length="247" mass="23724">MHMTSALRRPWGSPVVHRALLLSGLAAGLWLAGSATSSAAADVPPPAAPVQGIADLTGGLLAPVTTAVAPVVEPVVDAAVVPIAQTLAPVLSPVVDPVVAPLRPALAPVLRPVAVLAPVPAEPAATVVDSPSALDALVLVPIGGSAAVSVPTAGSDTRTGAVEQMTGASLDAPAPVPGGRNVPVPGPALPSGAPAPAMASGPSSPDQHAADLPPAVTGVDLVALGAAADGARDAAADRALDPSFAPD</sequence>
<evidence type="ECO:0008006" key="5">
    <source>
        <dbReference type="Google" id="ProtNLM"/>
    </source>
</evidence>
<reference evidence="4" key="1">
    <citation type="submission" date="2017-08" db="EMBL/GenBank/DDBJ databases">
        <authorList>
            <person name="Varghese N."/>
            <person name="Submissions S."/>
        </authorList>
    </citation>
    <scope>NUCLEOTIDE SEQUENCE [LARGE SCALE GENOMIC DNA]</scope>
    <source>
        <strain evidence="4">DSM 4725</strain>
    </source>
</reference>
<name>A0A285V9L9_9ACTN</name>